<dbReference type="InterPro" id="IPR029052">
    <property type="entry name" value="Metallo-depent_PP-like"/>
</dbReference>
<dbReference type="Pfam" id="PF00149">
    <property type="entry name" value="Metallophos"/>
    <property type="match status" value="1"/>
</dbReference>
<comment type="caution">
    <text evidence="5">The sequence shown here is derived from an EMBL/GenBank/DDBJ whole genome shotgun (WGS) entry which is preliminary data.</text>
</comment>
<evidence type="ECO:0000259" key="4">
    <source>
        <dbReference type="Pfam" id="PF16371"/>
    </source>
</evidence>
<dbReference type="SUPFAM" id="SSF56300">
    <property type="entry name" value="Metallo-dependent phosphatases"/>
    <property type="match status" value="1"/>
</dbReference>
<dbReference type="Gene3D" id="3.60.21.10">
    <property type="match status" value="1"/>
</dbReference>
<evidence type="ECO:0000259" key="3">
    <source>
        <dbReference type="Pfam" id="PF16370"/>
    </source>
</evidence>
<gene>
    <name evidence="5" type="ORF">H9626_06895</name>
</gene>
<feature type="chain" id="PRO_5045282506" evidence="1">
    <location>
        <begin position="22"/>
        <end position="477"/>
    </location>
</feature>
<dbReference type="InterPro" id="IPR051918">
    <property type="entry name" value="STPP_CPPED1"/>
</dbReference>
<feature type="signal peptide" evidence="1">
    <location>
        <begin position="1"/>
        <end position="21"/>
    </location>
</feature>
<feature type="domain" description="Calcineurin-like phosphoesterase N-terminal" evidence="4">
    <location>
        <begin position="30"/>
        <end position="108"/>
    </location>
</feature>
<proteinExistence type="predicted"/>
<protein>
    <submittedName>
        <fullName evidence="5">Calcineurin-like phosphoesterase C-terminal domain-containing protein</fullName>
    </submittedName>
</protein>
<feature type="domain" description="Calcineurin-like phosphoesterase C-terminal" evidence="3">
    <location>
        <begin position="332"/>
        <end position="471"/>
    </location>
</feature>
<evidence type="ECO:0000256" key="1">
    <source>
        <dbReference type="SAM" id="SignalP"/>
    </source>
</evidence>
<dbReference type="Proteomes" id="UP000616346">
    <property type="component" value="Unassembled WGS sequence"/>
</dbReference>
<keyword evidence="6" id="KW-1185">Reference proteome</keyword>
<dbReference type="EMBL" id="JACSPQ010000005">
    <property type="protein sequence ID" value="MBD8001943.1"/>
    <property type="molecule type" value="Genomic_DNA"/>
</dbReference>
<organism evidence="5 6">
    <name type="scientific">Phocaeicola faecium</name>
    <dbReference type="NCBI Taxonomy" id="2762213"/>
    <lineage>
        <taxon>Bacteria</taxon>
        <taxon>Pseudomonadati</taxon>
        <taxon>Bacteroidota</taxon>
        <taxon>Bacteroidia</taxon>
        <taxon>Bacteroidales</taxon>
        <taxon>Bacteroidaceae</taxon>
        <taxon>Phocaeicola</taxon>
    </lineage>
</organism>
<dbReference type="InterPro" id="IPR032285">
    <property type="entry name" value="Metallophos_N"/>
</dbReference>
<evidence type="ECO:0000313" key="6">
    <source>
        <dbReference type="Proteomes" id="UP000616346"/>
    </source>
</evidence>
<dbReference type="Pfam" id="PF16371">
    <property type="entry name" value="MetallophosN"/>
    <property type="match status" value="1"/>
</dbReference>
<name>A0ABR8VAX9_9BACT</name>
<reference evidence="5 6" key="1">
    <citation type="submission" date="2020-08" db="EMBL/GenBank/DDBJ databases">
        <title>A Genomic Blueprint of the Chicken Gut Microbiome.</title>
        <authorList>
            <person name="Gilroy R."/>
            <person name="Ravi A."/>
            <person name="Getino M."/>
            <person name="Pursley I."/>
            <person name="Horton D.L."/>
            <person name="Alikhan N.-F."/>
            <person name="Baker D."/>
            <person name="Gharbi K."/>
            <person name="Hall N."/>
            <person name="Watson M."/>
            <person name="Adriaenssens E.M."/>
            <person name="Foster-Nyarko E."/>
            <person name="Jarju S."/>
            <person name="Secka A."/>
            <person name="Antonio M."/>
            <person name="Oren A."/>
            <person name="Chaudhuri R."/>
            <person name="La Ragione R.M."/>
            <person name="Hildebrand F."/>
            <person name="Pallen M.J."/>
        </authorList>
    </citation>
    <scope>NUCLEOTIDE SEQUENCE [LARGE SCALE GENOMIC DNA]</scope>
    <source>
        <strain evidence="5 6">Sa1YUN3</strain>
    </source>
</reference>
<dbReference type="InterPro" id="IPR004843">
    <property type="entry name" value="Calcineurin-like_PHP"/>
</dbReference>
<evidence type="ECO:0000313" key="5">
    <source>
        <dbReference type="EMBL" id="MBD8001943.1"/>
    </source>
</evidence>
<dbReference type="PANTHER" id="PTHR43143:SF1">
    <property type="entry name" value="SERINE_THREONINE-PROTEIN PHOSPHATASE CPPED1"/>
    <property type="match status" value="1"/>
</dbReference>
<dbReference type="InterPro" id="IPR032288">
    <property type="entry name" value="Metallophos_C"/>
</dbReference>
<accession>A0ABR8VAX9</accession>
<dbReference type="Pfam" id="PF16370">
    <property type="entry name" value="MetallophosC"/>
    <property type="match status" value="1"/>
</dbReference>
<feature type="domain" description="Calcineurin-like phosphoesterase" evidence="2">
    <location>
        <begin position="123"/>
        <end position="319"/>
    </location>
</feature>
<dbReference type="PANTHER" id="PTHR43143">
    <property type="entry name" value="METALLOPHOSPHOESTERASE, CALCINEURIN SUPERFAMILY"/>
    <property type="match status" value="1"/>
</dbReference>
<sequence length="477" mass="53721">MDCKALILSLVMGGFCLNASAQKVVFDFGGKVTDPSGKGISGVVVNDGIHFTKTDAQGAWSLVSDTTLSKFVSISVPASCVLPQQDGLANNYYISVRALAQTGGKHDFVLEKRDQTEESFHYIAISDPQVRNADQMKRWRQETVPDLKEVIDSLKQSREVVAMTLGDLVWDNMPLFDEYRESVKNTGAVFFQCIGNHDFDKQYQDLHNMAKGTPVYGEMVYGRYFGPTDYSFNIGKAHVVTMKDINYVGGKQYVESLTGQQLEWLKNDLNYVPKGSLVILNLHAPVWNKVSPGGNVRNANALKEVLKDYRVHVFSGHTHFFQNNEVTPTLYEHNIGAACGGWWSGWVNQCGAPNGYMVVDVDGTDVKWHYKATRRNFAYQFRVYKKGEFTAQSSFVVANVWDWDSACRVVWYQDGKPMGDMEQFIGFDEERASQLKKRSDAEPTAHLFRAMPSDGAKQIKIEFTNRFGEVYTQTINL</sequence>
<keyword evidence="1" id="KW-0732">Signal</keyword>
<evidence type="ECO:0000259" key="2">
    <source>
        <dbReference type="Pfam" id="PF00149"/>
    </source>
</evidence>